<proteinExistence type="predicted"/>
<evidence type="ECO:0000259" key="1">
    <source>
        <dbReference type="Pfam" id="PF13091"/>
    </source>
</evidence>
<accession>A0A9P7C858</accession>
<feature type="domain" description="Phospholipase D-like" evidence="1">
    <location>
        <begin position="115"/>
        <end position="160"/>
    </location>
</feature>
<sequence length="175" mass="18705">MIATSSAAVPDLRIACAPERGAETVNLLLRVLALATVLLGSGCASLSHAERDRAEAIAVQARSAVVDCQRADRCAQDSPLRALAGRAFTESTPERPRHYATLLDEGEGALVARLNLLRSATRSIDLQTYIFDKDDSARLVIDELLAASRRGVKVRELIDQLSAITDLQILGALSG</sequence>
<dbReference type="EMBL" id="JAANIU010006813">
    <property type="protein sequence ID" value="KAG1540163.1"/>
    <property type="molecule type" value="Genomic_DNA"/>
</dbReference>
<dbReference type="SUPFAM" id="SSF56024">
    <property type="entry name" value="Phospholipase D/nuclease"/>
    <property type="match status" value="1"/>
</dbReference>
<organism evidence="2 3">
    <name type="scientific">Rhizopus delemar</name>
    <dbReference type="NCBI Taxonomy" id="936053"/>
    <lineage>
        <taxon>Eukaryota</taxon>
        <taxon>Fungi</taxon>
        <taxon>Fungi incertae sedis</taxon>
        <taxon>Mucoromycota</taxon>
        <taxon>Mucoromycotina</taxon>
        <taxon>Mucoromycetes</taxon>
        <taxon>Mucorales</taxon>
        <taxon>Mucorineae</taxon>
        <taxon>Rhizopodaceae</taxon>
        <taxon>Rhizopus</taxon>
    </lineage>
</organism>
<comment type="caution">
    <text evidence="2">The sequence shown here is derived from an EMBL/GenBank/DDBJ whole genome shotgun (WGS) entry which is preliminary data.</text>
</comment>
<dbReference type="InterPro" id="IPR025202">
    <property type="entry name" value="PLD-like_dom"/>
</dbReference>
<evidence type="ECO:0000313" key="2">
    <source>
        <dbReference type="EMBL" id="KAG1540163.1"/>
    </source>
</evidence>
<reference evidence="2 3" key="1">
    <citation type="journal article" date="2020" name="Microb. Genom.">
        <title>Genetic diversity of clinical and environmental Mucorales isolates obtained from an investigation of mucormycosis cases among solid organ transplant recipients.</title>
        <authorList>
            <person name="Nguyen M.H."/>
            <person name="Kaul D."/>
            <person name="Muto C."/>
            <person name="Cheng S.J."/>
            <person name="Richter R.A."/>
            <person name="Bruno V.M."/>
            <person name="Liu G."/>
            <person name="Beyhan S."/>
            <person name="Sundermann A.J."/>
            <person name="Mounaud S."/>
            <person name="Pasculle A.W."/>
            <person name="Nierman W.C."/>
            <person name="Driscoll E."/>
            <person name="Cumbie R."/>
            <person name="Clancy C.J."/>
            <person name="Dupont C.L."/>
        </authorList>
    </citation>
    <scope>NUCLEOTIDE SEQUENCE [LARGE SCALE GENOMIC DNA]</scope>
    <source>
        <strain evidence="2 3">GL24</strain>
    </source>
</reference>
<dbReference type="Gene3D" id="3.30.870.10">
    <property type="entry name" value="Endonuclease Chain A"/>
    <property type="match status" value="1"/>
</dbReference>
<dbReference type="PANTHER" id="PTHR21248:SF12">
    <property type="entry name" value="CARDIOLIPIN SYNTHASE C"/>
    <property type="match status" value="1"/>
</dbReference>
<dbReference type="GO" id="GO:0032049">
    <property type="term" value="P:cardiolipin biosynthetic process"/>
    <property type="evidence" value="ECO:0007669"/>
    <property type="project" value="TreeGrafter"/>
</dbReference>
<gene>
    <name evidence="2" type="ORF">G6F50_014403</name>
</gene>
<keyword evidence="3" id="KW-1185">Reference proteome</keyword>
<evidence type="ECO:0000313" key="3">
    <source>
        <dbReference type="Proteomes" id="UP000740926"/>
    </source>
</evidence>
<dbReference type="AlphaFoldDB" id="A0A9P7C858"/>
<dbReference type="PANTHER" id="PTHR21248">
    <property type="entry name" value="CARDIOLIPIN SYNTHASE"/>
    <property type="match status" value="1"/>
</dbReference>
<dbReference type="Pfam" id="PF13091">
    <property type="entry name" value="PLDc_2"/>
    <property type="match status" value="1"/>
</dbReference>
<protein>
    <recommendedName>
        <fullName evidence="1">Phospholipase D-like domain-containing protein</fullName>
    </recommendedName>
</protein>
<name>A0A9P7C858_9FUNG</name>
<dbReference type="Proteomes" id="UP000740926">
    <property type="component" value="Unassembled WGS sequence"/>
</dbReference>